<dbReference type="Gene3D" id="3.80.10.10">
    <property type="entry name" value="Ribonuclease Inhibitor"/>
    <property type="match status" value="3"/>
</dbReference>
<accession>A0A7J6WGI2</accession>
<proteinExistence type="predicted"/>
<dbReference type="Proteomes" id="UP000554482">
    <property type="component" value="Unassembled WGS sequence"/>
</dbReference>
<sequence length="486" mass="54779">MSKMPIKMGEMIGLRTLSKFIVGEKKGEKINELKELKHLSGELELQGLELVKDSTEAKEADLARKPNLASLRLLWGGLFFPREEEKKKSERVLECLQPHVNLNQKFIISKYPGVVLPSWTSLLQNLREIKLLDCSNCETLPPLGQFPLLQVLEINRMASLKSIGVEFCGEIGGHLKVFPSLEDLKLEWMPNLEKWEFPSSLLKDASFPCLRTLSLKGCPKLETPSILMPKNLNSLAISGGVSFSTHNHTALKSLEIVFCDELKSIPDEIGNLTALKSLVIGDCDKLISLPAEGLQDLTSLNLNYFQINRCESLKTFPAMGKMIQEGMMMKTSCCSLVNLKIEGCRSLTAVSEGLRYLSSLKTLSIHGCDELELKRQDFQHLTCLRHLDLSNLPKLKSVPDVQNLTALQSLFFCFDQNLRMLPEGLQYLTSLQFLEVDKCHPDLHKRLKRDQGVDWPNISHIPRVYISDSPFSANMTQSDEEAFLHI</sequence>
<dbReference type="PANTHER" id="PTHR47186">
    <property type="entry name" value="LEUCINE-RICH REPEAT-CONTAINING PROTEIN 57"/>
    <property type="match status" value="1"/>
</dbReference>
<evidence type="ECO:0000313" key="4">
    <source>
        <dbReference type="Proteomes" id="UP000554482"/>
    </source>
</evidence>
<dbReference type="EMBL" id="JABWDY010016543">
    <property type="protein sequence ID" value="KAF5196028.1"/>
    <property type="molecule type" value="Genomic_DNA"/>
</dbReference>
<dbReference type="InterPro" id="IPR056789">
    <property type="entry name" value="LRR_R13L1-DRL21"/>
</dbReference>
<dbReference type="Pfam" id="PF25019">
    <property type="entry name" value="LRR_R13L1-DRL21"/>
    <property type="match status" value="1"/>
</dbReference>
<dbReference type="Pfam" id="PF23247">
    <property type="entry name" value="LRR_RPS2"/>
    <property type="match status" value="1"/>
</dbReference>
<dbReference type="AlphaFoldDB" id="A0A7J6WGI2"/>
<dbReference type="InterPro" id="IPR057135">
    <property type="entry name" value="At4g27190-like_LRR"/>
</dbReference>
<gene>
    <name evidence="3" type="ORF">FRX31_014385</name>
</gene>
<dbReference type="OrthoDB" id="2973320at2759"/>
<dbReference type="SUPFAM" id="SSF52047">
    <property type="entry name" value="RNI-like"/>
    <property type="match status" value="1"/>
</dbReference>
<keyword evidence="4" id="KW-1185">Reference proteome</keyword>
<name>A0A7J6WGI2_THATH</name>
<evidence type="ECO:0000313" key="3">
    <source>
        <dbReference type="EMBL" id="KAF5196028.1"/>
    </source>
</evidence>
<comment type="caution">
    <text evidence="3">The sequence shown here is derived from an EMBL/GenBank/DDBJ whole genome shotgun (WGS) entry which is preliminary data.</text>
</comment>
<feature type="domain" description="R13L1/DRL21-like LRR repeat region" evidence="2">
    <location>
        <begin position="30"/>
        <end position="157"/>
    </location>
</feature>
<protein>
    <submittedName>
        <fullName evidence="3">Disease resistance protein</fullName>
    </submittedName>
</protein>
<evidence type="ECO:0000259" key="2">
    <source>
        <dbReference type="Pfam" id="PF25019"/>
    </source>
</evidence>
<organism evidence="3 4">
    <name type="scientific">Thalictrum thalictroides</name>
    <name type="common">Rue-anemone</name>
    <name type="synonym">Anemone thalictroides</name>
    <dbReference type="NCBI Taxonomy" id="46969"/>
    <lineage>
        <taxon>Eukaryota</taxon>
        <taxon>Viridiplantae</taxon>
        <taxon>Streptophyta</taxon>
        <taxon>Embryophyta</taxon>
        <taxon>Tracheophyta</taxon>
        <taxon>Spermatophyta</taxon>
        <taxon>Magnoliopsida</taxon>
        <taxon>Ranunculales</taxon>
        <taxon>Ranunculaceae</taxon>
        <taxon>Thalictroideae</taxon>
        <taxon>Thalictrum</taxon>
    </lineage>
</organism>
<reference evidence="3 4" key="1">
    <citation type="submission" date="2020-06" db="EMBL/GenBank/DDBJ databases">
        <title>Transcriptomic and genomic resources for Thalictrum thalictroides and T. hernandezii: Facilitating candidate gene discovery in an emerging model plant lineage.</title>
        <authorList>
            <person name="Arias T."/>
            <person name="Riano-Pachon D.M."/>
            <person name="Di Stilio V.S."/>
        </authorList>
    </citation>
    <scope>NUCLEOTIDE SEQUENCE [LARGE SCALE GENOMIC DNA]</scope>
    <source>
        <strain evidence="4">cv. WT478/WT964</strain>
        <tissue evidence="3">Leaves</tissue>
    </source>
</reference>
<evidence type="ECO:0000259" key="1">
    <source>
        <dbReference type="Pfam" id="PF23247"/>
    </source>
</evidence>
<dbReference type="InterPro" id="IPR032675">
    <property type="entry name" value="LRR_dom_sf"/>
</dbReference>
<dbReference type="PANTHER" id="PTHR47186:SF41">
    <property type="entry name" value="OS12G0131701 PROTEIN"/>
    <property type="match status" value="1"/>
</dbReference>
<feature type="domain" description="Disease resistance protein At4g27190-like leucine-rich repeats" evidence="1">
    <location>
        <begin position="323"/>
        <end position="439"/>
    </location>
</feature>